<keyword evidence="3" id="KW-0812">Transmembrane</keyword>
<feature type="transmembrane region" description="Helical" evidence="3">
    <location>
        <begin position="86"/>
        <end position="110"/>
    </location>
</feature>
<keyword evidence="3" id="KW-0472">Membrane</keyword>
<dbReference type="EMBL" id="APJW01000002">
    <property type="protein sequence ID" value="EQM62788.1"/>
    <property type="molecule type" value="Genomic_DNA"/>
</dbReference>
<keyword evidence="1" id="KW-0175">Coiled coil</keyword>
<dbReference type="Proteomes" id="UP000016064">
    <property type="component" value="Unassembled WGS sequence"/>
</dbReference>
<evidence type="ECO:0000313" key="4">
    <source>
        <dbReference type="EMBL" id="EQM62788.1"/>
    </source>
</evidence>
<feature type="coiled-coil region" evidence="1">
    <location>
        <begin position="117"/>
        <end position="154"/>
    </location>
</feature>
<keyword evidence="5" id="KW-1185">Reference proteome</keyword>
<keyword evidence="3" id="KW-1133">Transmembrane helix</keyword>
<evidence type="ECO:0000256" key="3">
    <source>
        <dbReference type="SAM" id="Phobius"/>
    </source>
</evidence>
<sequence length="319" mass="34827">MSSPLNNSTIPSLSFQNTSCHHAGDKSCPYAVPSSVHNAEMKLSTLEKVLRVAQITALLTLLGLGILAIGCACSCVALPIGAAVTMISIMLLSFVIVLLALGSSSSAAIYRKMQTGLQVLHRENVRLNTEISSLQNTNNELKSQLDQLKLLHSTLESFGNKLETHTGDFGDLVRNFQEEVERFKTIGDKVDDTLQPFLRLAESMRATFSQESVTALTNTVAELRGQLSLLTTVLNNMREQAEQQRKELDFLSIKKLELEESVKDLKGTITSLKKVEASLIAHAANLESMSLHSTNPESTASPNNTTSSTSQVNTHWFIP</sequence>
<dbReference type="RefSeq" id="WP_020370197.1">
    <property type="nucleotide sequence ID" value="NZ_APJW01000002.1"/>
</dbReference>
<gene>
    <name evidence="4" type="ORF">H359_0645</name>
</gene>
<evidence type="ECO:0000256" key="2">
    <source>
        <dbReference type="SAM" id="MobiDB-lite"/>
    </source>
</evidence>
<feature type="transmembrane region" description="Helical" evidence="3">
    <location>
        <begin position="58"/>
        <end position="80"/>
    </location>
</feature>
<reference evidence="4 5" key="1">
    <citation type="submission" date="2013-07" db="EMBL/GenBank/DDBJ databases">
        <title>Isolation of a new Chlamydia species from the feral Sacred Ibis (Threskiornis aethiopicus): Chlamydia ibidis.</title>
        <authorList>
            <person name="Vorimore F."/>
            <person name="Hsia R.-C."/>
            <person name="Huot-Creasy H."/>
            <person name="Bastian S."/>
            <person name="Deruyter L."/>
            <person name="Passet A."/>
            <person name="Sachse K."/>
            <person name="Bavoil P."/>
            <person name="Myers G."/>
            <person name="Laroucau K."/>
        </authorList>
    </citation>
    <scope>NUCLEOTIDE SEQUENCE [LARGE SCALE GENOMIC DNA]</scope>
    <source>
        <strain evidence="4 5">10-1398/6</strain>
    </source>
</reference>
<comment type="caution">
    <text evidence="4">The sequence shown here is derived from an EMBL/GenBank/DDBJ whole genome shotgun (WGS) entry which is preliminary data.</text>
</comment>
<feature type="compositionally biased region" description="Low complexity" evidence="2">
    <location>
        <begin position="293"/>
        <end position="313"/>
    </location>
</feature>
<feature type="coiled-coil region" evidence="1">
    <location>
        <begin position="220"/>
        <end position="261"/>
    </location>
</feature>
<feature type="region of interest" description="Disordered" evidence="2">
    <location>
        <begin position="291"/>
        <end position="313"/>
    </location>
</feature>
<proteinExistence type="predicted"/>
<name>A0ABN0MZN6_9CHLA</name>
<evidence type="ECO:0000313" key="5">
    <source>
        <dbReference type="Proteomes" id="UP000016064"/>
    </source>
</evidence>
<evidence type="ECO:0000256" key="1">
    <source>
        <dbReference type="SAM" id="Coils"/>
    </source>
</evidence>
<protein>
    <submittedName>
        <fullName evidence="4">IncA family protein</fullName>
    </submittedName>
</protein>
<accession>A0ABN0MZN6</accession>
<organism evidence="4 5">
    <name type="scientific">Chlamydia ibidis 10-1398/6</name>
    <dbReference type="NCBI Taxonomy" id="1046581"/>
    <lineage>
        <taxon>Bacteria</taxon>
        <taxon>Pseudomonadati</taxon>
        <taxon>Chlamydiota</taxon>
        <taxon>Chlamydiia</taxon>
        <taxon>Chlamydiales</taxon>
        <taxon>Chlamydiaceae</taxon>
        <taxon>Chlamydia/Chlamydophila group</taxon>
        <taxon>Chlamydia</taxon>
    </lineage>
</organism>
<dbReference type="Gene3D" id="1.10.287.1490">
    <property type="match status" value="1"/>
</dbReference>